<feature type="region of interest" description="Disordered" evidence="1">
    <location>
        <begin position="299"/>
        <end position="352"/>
    </location>
</feature>
<keyword evidence="3" id="KW-1185">Reference proteome</keyword>
<dbReference type="AlphaFoldDB" id="A0AAV8XW13"/>
<evidence type="ECO:0000313" key="2">
    <source>
        <dbReference type="EMBL" id="KAJ8943272.1"/>
    </source>
</evidence>
<dbReference type="EMBL" id="JAPWTK010000294">
    <property type="protein sequence ID" value="KAJ8943272.1"/>
    <property type="molecule type" value="Genomic_DNA"/>
</dbReference>
<feature type="compositionally biased region" description="Basic and acidic residues" evidence="1">
    <location>
        <begin position="301"/>
        <end position="341"/>
    </location>
</feature>
<name>A0AAV8XW13_9CUCU</name>
<comment type="caution">
    <text evidence="2">The sequence shown here is derived from an EMBL/GenBank/DDBJ whole genome shotgun (WGS) entry which is preliminary data.</text>
</comment>
<gene>
    <name evidence="2" type="ORF">NQ318_017290</name>
</gene>
<sequence>MAYVWKAMLHVKEPSSLGSPWIVSHYNDEELVAIPKETTKCLNNHLVLGLDFLYRNYKNQLKGAILNAEEGLYMHLQVTAFFSAIFNNIKQKFLVLIICPDDCVISWHYYLTKHGGLKVKIIMPDTCPEDFDREHGLALILSFSHIKLAEYLTDYDYFSVVIDRFDEIATKLIIRKLCGTFNIGLTQRNFYLHPNQKLQWTMLNWSNPGCVGKLADFYEIDNDNFANFRDNYRHWWFRLTWNFCESLKRQGDQEEQEHSKKLAKWAAAHHINLPSASAPSKVKKRRKVEIVGDFNVNTAGEVKKEEKPEDSGPNSERDNEENHIIVKEEIKTEEERDKSSEDTIIYDLEGQEKERDPKYVELPSMDENPILNSIIRNLEESPEPIKTHRSSYNFLPAQYDLDQPTCSKNLDDDNVILLSIIEDTHSPPVDIAPLDEATLISHKKEELLSQIFNDDPCTSRSLSQTQEDTEFFHSLIDLDPIMVRKSGGIKKGNCDNAGGYLKGDGDTAEGVE</sequence>
<organism evidence="2 3">
    <name type="scientific">Aromia moschata</name>
    <dbReference type="NCBI Taxonomy" id="1265417"/>
    <lineage>
        <taxon>Eukaryota</taxon>
        <taxon>Metazoa</taxon>
        <taxon>Ecdysozoa</taxon>
        <taxon>Arthropoda</taxon>
        <taxon>Hexapoda</taxon>
        <taxon>Insecta</taxon>
        <taxon>Pterygota</taxon>
        <taxon>Neoptera</taxon>
        <taxon>Endopterygota</taxon>
        <taxon>Coleoptera</taxon>
        <taxon>Polyphaga</taxon>
        <taxon>Cucujiformia</taxon>
        <taxon>Chrysomeloidea</taxon>
        <taxon>Cerambycidae</taxon>
        <taxon>Cerambycinae</taxon>
        <taxon>Callichromatini</taxon>
        <taxon>Aromia</taxon>
    </lineage>
</organism>
<proteinExistence type="predicted"/>
<dbReference type="InterPro" id="IPR038718">
    <property type="entry name" value="SNF2-like_sf"/>
</dbReference>
<protein>
    <submittedName>
        <fullName evidence="2">Uncharacterized protein</fullName>
    </submittedName>
</protein>
<reference evidence="2" key="1">
    <citation type="journal article" date="2023" name="Insect Mol. Biol.">
        <title>Genome sequencing provides insights into the evolution of gene families encoding plant cell wall-degrading enzymes in longhorned beetles.</title>
        <authorList>
            <person name="Shin N.R."/>
            <person name="Okamura Y."/>
            <person name="Kirsch R."/>
            <person name="Pauchet Y."/>
        </authorList>
    </citation>
    <scope>NUCLEOTIDE SEQUENCE</scope>
    <source>
        <strain evidence="2">AMC_N1</strain>
    </source>
</reference>
<dbReference type="Proteomes" id="UP001162162">
    <property type="component" value="Unassembled WGS sequence"/>
</dbReference>
<evidence type="ECO:0000256" key="1">
    <source>
        <dbReference type="SAM" id="MobiDB-lite"/>
    </source>
</evidence>
<evidence type="ECO:0000313" key="3">
    <source>
        <dbReference type="Proteomes" id="UP001162162"/>
    </source>
</evidence>
<accession>A0AAV8XW13</accession>
<dbReference type="Gene3D" id="3.40.50.10810">
    <property type="entry name" value="Tandem AAA-ATPase domain"/>
    <property type="match status" value="1"/>
</dbReference>